<accession>A0A7D9HTB5</accession>
<dbReference type="Proteomes" id="UP001152795">
    <property type="component" value="Unassembled WGS sequence"/>
</dbReference>
<dbReference type="AlphaFoldDB" id="A0A7D9HTB5"/>
<dbReference type="EMBL" id="CACRXK020002201">
    <property type="protein sequence ID" value="CAB3993169.1"/>
    <property type="molecule type" value="Genomic_DNA"/>
</dbReference>
<name>A0A7D9HTB5_PARCT</name>
<comment type="caution">
    <text evidence="1">The sequence shown here is derived from an EMBL/GenBank/DDBJ whole genome shotgun (WGS) entry which is preliminary data.</text>
</comment>
<dbReference type="PANTHER" id="PTHR47331:SF1">
    <property type="entry name" value="GAG-LIKE PROTEIN"/>
    <property type="match status" value="1"/>
</dbReference>
<gene>
    <name evidence="1" type="ORF">PACLA_8A024976</name>
</gene>
<protein>
    <submittedName>
        <fullName evidence="1">Uncharacterized protein</fullName>
    </submittedName>
</protein>
<keyword evidence="2" id="KW-1185">Reference proteome</keyword>
<reference evidence="1" key="1">
    <citation type="submission" date="2020-04" db="EMBL/GenBank/DDBJ databases">
        <authorList>
            <person name="Alioto T."/>
            <person name="Alioto T."/>
            <person name="Gomez Garrido J."/>
        </authorList>
    </citation>
    <scope>NUCLEOTIDE SEQUENCE</scope>
    <source>
        <strain evidence="1">A484AB</strain>
    </source>
</reference>
<dbReference type="PANTHER" id="PTHR47331">
    <property type="entry name" value="PHD-TYPE DOMAIN-CONTAINING PROTEIN"/>
    <property type="match status" value="1"/>
</dbReference>
<evidence type="ECO:0000313" key="1">
    <source>
        <dbReference type="EMBL" id="CAB3993169.1"/>
    </source>
</evidence>
<dbReference type="OrthoDB" id="10051210at2759"/>
<evidence type="ECO:0000313" key="2">
    <source>
        <dbReference type="Proteomes" id="UP001152795"/>
    </source>
</evidence>
<proteinExistence type="predicted"/>
<sequence length="321" mass="37174">MKRMFLPTPEPPVFSGNILTYPKWMLGFDALIDGEAVNPSHKLYYLGEYTSEQTQERIYGLLGLQTDDEYKRLGRYSKNVLEFSYFLVKGQETKKTVKHLKDFDTFSAIQDLVVRLPPYYSKKWLQSAKVVELVLLSKRKELLKDRKQEDKNSYRKRKFGSFNTCKYNESSGHSDKNTNELMCPACKKPHKLENCDIFLNNSVKERSELAKSKGLCFLCLCHGHMARSCKESIRCQTCKKPHATLLRFESKESKNGNKKENEESCKEKPKVANRVVVGHSNDCNEETTSYLILPVWICHKDNREKKIMTYAVLDDQSAHAL</sequence>
<organism evidence="1 2">
    <name type="scientific">Paramuricea clavata</name>
    <name type="common">Red gorgonian</name>
    <name type="synonym">Violescent sea-whip</name>
    <dbReference type="NCBI Taxonomy" id="317549"/>
    <lineage>
        <taxon>Eukaryota</taxon>
        <taxon>Metazoa</taxon>
        <taxon>Cnidaria</taxon>
        <taxon>Anthozoa</taxon>
        <taxon>Octocorallia</taxon>
        <taxon>Malacalcyonacea</taxon>
        <taxon>Plexauridae</taxon>
        <taxon>Paramuricea</taxon>
    </lineage>
</organism>